<dbReference type="Pfam" id="PF12277">
    <property type="entry name" value="DUF3618"/>
    <property type="match status" value="1"/>
</dbReference>
<feature type="region of interest" description="Disordered" evidence="1">
    <location>
        <begin position="60"/>
        <end position="83"/>
    </location>
</feature>
<evidence type="ECO:0000256" key="1">
    <source>
        <dbReference type="SAM" id="MobiDB-lite"/>
    </source>
</evidence>
<protein>
    <submittedName>
        <fullName evidence="2">DUF3618 domain-containing protein</fullName>
    </submittedName>
</protein>
<evidence type="ECO:0000313" key="3">
    <source>
        <dbReference type="Proteomes" id="UP001524501"/>
    </source>
</evidence>
<feature type="compositionally biased region" description="Basic and acidic residues" evidence="1">
    <location>
        <begin position="185"/>
        <end position="196"/>
    </location>
</feature>
<dbReference type="Proteomes" id="UP001524501">
    <property type="component" value="Unassembled WGS sequence"/>
</dbReference>
<accession>A0ABT1QDU8</accession>
<keyword evidence="3" id="KW-1185">Reference proteome</keyword>
<gene>
    <name evidence="2" type="ORF">NOF53_14550</name>
</gene>
<sequence>MTTSQDPDRIRADIERTRRNLSVDVDTLAREANPTTIAKRKVGRMTGAVSGVRDRVMGSAQDAGSSLADAQSSAADAAQSAPGAVRQHTQGNPLAAGLIAFGAGLLLVASMLPASEREQQAALAVKEKAEPLTQELTDVAKDAAQNLKEPAQNATQAVKETVTDAADTVKEEGTSAAQNVQGRAADAKDTVREQQR</sequence>
<comment type="caution">
    <text evidence="2">The sequence shown here is derived from an EMBL/GenBank/DDBJ whole genome shotgun (WGS) entry which is preliminary data.</text>
</comment>
<name>A0ABT1QDU8_9NOCA</name>
<dbReference type="EMBL" id="JANFQF010000011">
    <property type="protein sequence ID" value="MCQ4120377.1"/>
    <property type="molecule type" value="Genomic_DNA"/>
</dbReference>
<evidence type="ECO:0000313" key="2">
    <source>
        <dbReference type="EMBL" id="MCQ4120377.1"/>
    </source>
</evidence>
<dbReference type="Gene3D" id="1.20.120.20">
    <property type="entry name" value="Apolipoprotein"/>
    <property type="match status" value="1"/>
</dbReference>
<reference evidence="2 3" key="1">
    <citation type="submission" date="2022-07" db="EMBL/GenBank/DDBJ databases">
        <title>Degradation activity of malathion, p-nitrophenol and potential low-temperature adaptation strategy of Rhodococcus sp. FXJ9.536.</title>
        <authorList>
            <person name="Huang J."/>
            <person name="Huang Y."/>
        </authorList>
    </citation>
    <scope>NUCLEOTIDE SEQUENCE [LARGE SCALE GENOMIC DNA]</scope>
    <source>
        <strain evidence="2 3">FXJ9.536</strain>
    </source>
</reference>
<organism evidence="2 3">
    <name type="scientific">Rhodococcus tibetensis</name>
    <dbReference type="NCBI Taxonomy" id="2965064"/>
    <lineage>
        <taxon>Bacteria</taxon>
        <taxon>Bacillati</taxon>
        <taxon>Actinomycetota</taxon>
        <taxon>Actinomycetes</taxon>
        <taxon>Mycobacteriales</taxon>
        <taxon>Nocardiaceae</taxon>
        <taxon>Rhodococcus</taxon>
    </lineage>
</organism>
<proteinExistence type="predicted"/>
<feature type="region of interest" description="Disordered" evidence="1">
    <location>
        <begin position="170"/>
        <end position="196"/>
    </location>
</feature>
<dbReference type="InterPro" id="IPR022062">
    <property type="entry name" value="DUF3618"/>
</dbReference>
<dbReference type="RefSeq" id="WP_255969613.1">
    <property type="nucleotide sequence ID" value="NZ_JANFQF010000011.1"/>
</dbReference>